<dbReference type="InterPro" id="IPR036134">
    <property type="entry name" value="Crypto/Photolyase_FAD-like_sf"/>
</dbReference>
<evidence type="ECO:0000256" key="5">
    <source>
        <dbReference type="ARBA" id="ARBA00022827"/>
    </source>
</evidence>
<comment type="cofactor">
    <cofactor evidence="1">
        <name>(6R)-5,10-methylene-5,6,7,8-tetrahydrofolate</name>
        <dbReference type="ChEBI" id="CHEBI:15636"/>
    </cofactor>
</comment>
<keyword evidence="5 7" id="KW-0274">FAD</keyword>
<comment type="similarity">
    <text evidence="3">Belongs to the DNA photolyase class-1 family.</text>
</comment>
<dbReference type="RefSeq" id="WP_248210213.1">
    <property type="nucleotide sequence ID" value="NZ_JALNMH010000011.1"/>
</dbReference>
<dbReference type="PANTHER" id="PTHR11455">
    <property type="entry name" value="CRYPTOCHROME"/>
    <property type="match status" value="1"/>
</dbReference>
<comment type="caution">
    <text evidence="9">The sequence shown here is derived from an EMBL/GenBank/DDBJ whole genome shotgun (WGS) entry which is preliminary data.</text>
</comment>
<evidence type="ECO:0000256" key="3">
    <source>
        <dbReference type="ARBA" id="ARBA00005862"/>
    </source>
</evidence>
<dbReference type="InterPro" id="IPR002081">
    <property type="entry name" value="Cryptochrome/DNA_photolyase_1"/>
</dbReference>
<dbReference type="SUPFAM" id="SSF48173">
    <property type="entry name" value="Cryptochrome/photolyase FAD-binding domain"/>
    <property type="match status" value="1"/>
</dbReference>
<dbReference type="Proteomes" id="UP001431449">
    <property type="component" value="Unassembled WGS sequence"/>
</dbReference>
<evidence type="ECO:0000256" key="1">
    <source>
        <dbReference type="ARBA" id="ARBA00001932"/>
    </source>
</evidence>
<dbReference type="InterPro" id="IPR005101">
    <property type="entry name" value="Cryptochr/Photolyase_FAD-bd"/>
</dbReference>
<dbReference type="EMBL" id="JALNMH010000011">
    <property type="protein sequence ID" value="MCK7594648.1"/>
    <property type="molecule type" value="Genomic_DNA"/>
</dbReference>
<dbReference type="PROSITE" id="PS51645">
    <property type="entry name" value="PHR_CRY_ALPHA_BETA"/>
    <property type="match status" value="1"/>
</dbReference>
<evidence type="ECO:0000313" key="9">
    <source>
        <dbReference type="EMBL" id="MCK7594648.1"/>
    </source>
</evidence>
<evidence type="ECO:0000256" key="7">
    <source>
        <dbReference type="RuleBase" id="RU004182"/>
    </source>
</evidence>
<feature type="domain" description="Photolyase/cryptochrome alpha/beta" evidence="8">
    <location>
        <begin position="3"/>
        <end position="132"/>
    </location>
</feature>
<protein>
    <submittedName>
        <fullName evidence="9">DNA photolyase family protein</fullName>
    </submittedName>
</protein>
<evidence type="ECO:0000256" key="4">
    <source>
        <dbReference type="ARBA" id="ARBA00022630"/>
    </source>
</evidence>
<dbReference type="PROSITE" id="PS00394">
    <property type="entry name" value="DNA_PHOTOLYASES_1_1"/>
    <property type="match status" value="1"/>
</dbReference>
<name>A0ABT0GJE5_9GAMM</name>
<comment type="similarity">
    <text evidence="7">Belongs to the DNA photolyase family.</text>
</comment>
<dbReference type="InterPro" id="IPR006050">
    <property type="entry name" value="DNA_photolyase_N"/>
</dbReference>
<dbReference type="InterPro" id="IPR014729">
    <property type="entry name" value="Rossmann-like_a/b/a_fold"/>
</dbReference>
<dbReference type="SUPFAM" id="SSF52425">
    <property type="entry name" value="Cryptochrome/photolyase, N-terminal domain"/>
    <property type="match status" value="1"/>
</dbReference>
<evidence type="ECO:0000256" key="2">
    <source>
        <dbReference type="ARBA" id="ARBA00001974"/>
    </source>
</evidence>
<dbReference type="Gene3D" id="1.10.579.10">
    <property type="entry name" value="DNA Cyclobutane Dipyrimidine Photolyase, subunit A, domain 3"/>
    <property type="match status" value="1"/>
</dbReference>
<sequence length="469" mass="53037">MTETALVWLRRDLRLADNPALRAALDAGFAPQLVYIDDPEGEGGWPLGAASRAWLRRSLAELAEAVASRGGRLLLEQGDSLTILRGLAGELEAGAVYWNRRYEPAVIERDQAVKQALRGDGLEARSFNAALLREPWTISTQQGGPYKVFTPYWRRVQADLDEVSPPCAAPRELPPSKLEGRSLDDILPLPSPRWDRGFWEHHRPGEAAAHSRMEAFFEDIDDYPEGRDRPDLTATSRLSPHLAFGEISPRQILHALREDSPANEEARQHFIRELGWREFSYHLLFHFPECTDADLTSSLKGFDWAEVDEDSLEAWRRGRTGIPIVDAGMRELWATGTMHNRVRMIVASLLTKNLRYHWLHGARWFWNTLVDADLANNTQGWQWSAGTGADAAPYFRIFNPVSQGERHDPDGAYVKRWVPELQAMPLRHLQQPWTQPDALARCGDYPAEPLVDLKSTREAALAAYKASRS</sequence>
<gene>
    <name evidence="9" type="ORF">M0G41_13325</name>
</gene>
<dbReference type="Pfam" id="PF00875">
    <property type="entry name" value="DNA_photolyase"/>
    <property type="match status" value="1"/>
</dbReference>
<dbReference type="PRINTS" id="PR00147">
    <property type="entry name" value="DNAPHOTLYASE"/>
</dbReference>
<reference evidence="9" key="1">
    <citation type="submission" date="2022-04" db="EMBL/GenBank/DDBJ databases">
        <title>Lysobacter sp. CAU 1642 isolated from sea sand.</title>
        <authorList>
            <person name="Kim W."/>
        </authorList>
    </citation>
    <scope>NUCLEOTIDE SEQUENCE</scope>
    <source>
        <strain evidence="9">CAU 1642</strain>
    </source>
</reference>
<keyword evidence="6 7" id="KW-0157">Chromophore</keyword>
<evidence type="ECO:0000259" key="8">
    <source>
        <dbReference type="PROSITE" id="PS51645"/>
    </source>
</evidence>
<comment type="cofactor">
    <cofactor evidence="2">
        <name>FAD</name>
        <dbReference type="ChEBI" id="CHEBI:57692"/>
    </cofactor>
</comment>
<evidence type="ECO:0000313" key="10">
    <source>
        <dbReference type="Proteomes" id="UP001431449"/>
    </source>
</evidence>
<dbReference type="InterPro" id="IPR036155">
    <property type="entry name" value="Crypto/Photolyase_N_sf"/>
</dbReference>
<dbReference type="Pfam" id="PF03441">
    <property type="entry name" value="FAD_binding_7"/>
    <property type="match status" value="1"/>
</dbReference>
<dbReference type="InterPro" id="IPR018394">
    <property type="entry name" value="DNA_photolyase_1_CS_C"/>
</dbReference>
<organism evidence="9 10">
    <name type="scientific">Pseudomarimonas salicorniae</name>
    <dbReference type="NCBI Taxonomy" id="2933270"/>
    <lineage>
        <taxon>Bacteria</taxon>
        <taxon>Pseudomonadati</taxon>
        <taxon>Pseudomonadota</taxon>
        <taxon>Gammaproteobacteria</taxon>
        <taxon>Lysobacterales</taxon>
        <taxon>Lysobacteraceae</taxon>
        <taxon>Pseudomarimonas</taxon>
    </lineage>
</organism>
<accession>A0ABT0GJE5</accession>
<dbReference type="Gene3D" id="1.25.40.80">
    <property type="match status" value="1"/>
</dbReference>
<keyword evidence="10" id="KW-1185">Reference proteome</keyword>
<keyword evidence="4 7" id="KW-0285">Flavoprotein</keyword>
<dbReference type="PANTHER" id="PTHR11455:SF9">
    <property type="entry name" value="CRYPTOCHROME CIRCADIAN CLOCK 5 ISOFORM X1"/>
    <property type="match status" value="1"/>
</dbReference>
<proteinExistence type="inferred from homology"/>
<dbReference type="Gene3D" id="3.40.50.620">
    <property type="entry name" value="HUPs"/>
    <property type="match status" value="1"/>
</dbReference>
<evidence type="ECO:0000256" key="6">
    <source>
        <dbReference type="ARBA" id="ARBA00022991"/>
    </source>
</evidence>